<dbReference type="InterPro" id="IPR004358">
    <property type="entry name" value="Sig_transdc_His_kin-like_C"/>
</dbReference>
<feature type="transmembrane region" description="Helical" evidence="11">
    <location>
        <begin position="326"/>
        <end position="343"/>
    </location>
</feature>
<dbReference type="Pfam" id="PF00512">
    <property type="entry name" value="HisKA"/>
    <property type="match status" value="1"/>
</dbReference>
<protein>
    <recommendedName>
        <fullName evidence="3">histidine kinase</fullName>
        <ecNumber evidence="3">2.7.13.3</ecNumber>
    </recommendedName>
</protein>
<dbReference type="InterPro" id="IPR011623">
    <property type="entry name" value="7TMR_DISM_rcpt_extracell_dom1"/>
</dbReference>
<dbReference type="EC" id="2.7.13.3" evidence="3"/>
<dbReference type="PANTHER" id="PTHR42878">
    <property type="entry name" value="TWO-COMPONENT HISTIDINE KINASE"/>
    <property type="match status" value="1"/>
</dbReference>
<evidence type="ECO:0000313" key="14">
    <source>
        <dbReference type="Proteomes" id="UP001493487"/>
    </source>
</evidence>
<keyword evidence="4" id="KW-0597">Phosphoprotein</keyword>
<keyword evidence="11" id="KW-0812">Transmembrane</keyword>
<dbReference type="CDD" id="cd00075">
    <property type="entry name" value="HATPase"/>
    <property type="match status" value="1"/>
</dbReference>
<keyword evidence="11" id="KW-0472">Membrane</keyword>
<gene>
    <name evidence="13" type="ORF">QJS35_07095</name>
</gene>
<dbReference type="InterPro" id="IPR003661">
    <property type="entry name" value="HisK_dim/P_dom"/>
</dbReference>
<comment type="caution">
    <text evidence="13">The sequence shown here is derived from an EMBL/GenBank/DDBJ whole genome shotgun (WGS) entry which is preliminary data.</text>
</comment>
<evidence type="ECO:0000256" key="1">
    <source>
        <dbReference type="ARBA" id="ARBA00000085"/>
    </source>
</evidence>
<keyword evidence="8" id="KW-0067">ATP-binding</keyword>
<evidence type="ECO:0000256" key="3">
    <source>
        <dbReference type="ARBA" id="ARBA00012438"/>
    </source>
</evidence>
<dbReference type="InterPro" id="IPR036097">
    <property type="entry name" value="HisK_dim/P_sf"/>
</dbReference>
<keyword evidence="9" id="KW-0902">Two-component regulatory system</keyword>
<dbReference type="InterPro" id="IPR036890">
    <property type="entry name" value="HATPase_C_sf"/>
</dbReference>
<dbReference type="PRINTS" id="PR00344">
    <property type="entry name" value="BCTRLSENSOR"/>
</dbReference>
<evidence type="ECO:0000313" key="13">
    <source>
        <dbReference type="EMBL" id="MEQ4482160.1"/>
    </source>
</evidence>
<evidence type="ECO:0000256" key="2">
    <source>
        <dbReference type="ARBA" id="ARBA00004370"/>
    </source>
</evidence>
<evidence type="ECO:0000259" key="12">
    <source>
        <dbReference type="PROSITE" id="PS50109"/>
    </source>
</evidence>
<dbReference type="Pfam" id="PF02518">
    <property type="entry name" value="HATPase_c"/>
    <property type="match status" value="1"/>
</dbReference>
<dbReference type="Pfam" id="PF07696">
    <property type="entry name" value="7TMR-DISMED2"/>
    <property type="match status" value="1"/>
</dbReference>
<sequence>MRKTIAEQNLLFILSILALLAGVALVWIYFVPEKTVSAPGNRMALTDEEKNYKINAQMDILPDEEGQWTFQEAASPSFSKSYQSALGKSAFGLSARTYWIRVTVENQSSREEWVMRLFNPVVDEFDIYIGSKDGSGNDLAFVGDRIEDHYWSQKLHLPSNQPVTLYMRASTDGSMILPIELMDDNTFRNQIRDEYILFGLYYGFVLLMAAYMFATYVNMRMIAYLYYSIYILCFALSQLVWNGLLQEMLGKSHWILKVLLDLFDTYEGVFLFFFILCLWFVLLFLSKMLQLEIYAPRMHIILKVLNVIFPLILIGLLFHWPGFSSIAIYYEFIVVMTLSIAIFRSVFKGNRAARYILLALIPLMGLASPSILYTFSLMNFSTLTHYGYQFGSIAEFIILASALSYQSRQNQIGKEKAQEQMIANQEKLVRTLEHWNEELEVTVKERTEKLVQSQKERNELLQNISHDIRSPLTVVQGGIRAMVLGIEVEPGEKNKYLEKIYERVLFITRFIDDLFQLSRYDQKLDDAAFEAVQGREWIAHEFMILAEDIRMTGRTYEVILPAESQGIMVIDQHGIRRVLSNLVHNACKFSPPGSTVELEAAMGSDEITISVRDNGEGIPAEHMDHVFNRSNRGGQTDNSTGSGLGLAIAKEIVERHGGKIGVESATGKGSLFYFTLPLEQSE</sequence>
<dbReference type="InterPro" id="IPR050351">
    <property type="entry name" value="BphY/WalK/GraS-like"/>
</dbReference>
<reference evidence="13 14" key="1">
    <citation type="journal article" date="2023" name="Genome Announc.">
        <title>Pan-Genome Analyses of the Genus Cohnella and Proposal of the Novel Species Cohnella silvisoli sp. nov., Isolated from Forest Soil.</title>
        <authorList>
            <person name="Wang C."/>
            <person name="Mao L."/>
            <person name="Bao G."/>
            <person name="Zhu H."/>
        </authorList>
    </citation>
    <scope>NUCLEOTIDE SEQUENCE [LARGE SCALE GENOMIC DNA]</scope>
    <source>
        <strain evidence="13 14">NL03-T5-1</strain>
    </source>
</reference>
<feature type="transmembrane region" description="Helical" evidence="11">
    <location>
        <begin position="195"/>
        <end position="217"/>
    </location>
</feature>
<comment type="catalytic activity">
    <reaction evidence="1">
        <text>ATP + protein L-histidine = ADP + protein N-phospho-L-histidine.</text>
        <dbReference type="EC" id="2.7.13.3"/>
    </reaction>
</comment>
<evidence type="ECO:0000256" key="10">
    <source>
        <dbReference type="SAM" id="Coils"/>
    </source>
</evidence>
<dbReference type="Pfam" id="PF07695">
    <property type="entry name" value="7TMR-DISM_7TM"/>
    <property type="match status" value="1"/>
</dbReference>
<dbReference type="SUPFAM" id="SSF55874">
    <property type="entry name" value="ATPase domain of HSP90 chaperone/DNA topoisomerase II/histidine kinase"/>
    <property type="match status" value="1"/>
</dbReference>
<comment type="subcellular location">
    <subcellularLocation>
        <location evidence="2">Membrane</location>
    </subcellularLocation>
</comment>
<evidence type="ECO:0000256" key="9">
    <source>
        <dbReference type="ARBA" id="ARBA00023012"/>
    </source>
</evidence>
<keyword evidence="5" id="KW-0808">Transferase</keyword>
<feature type="transmembrane region" description="Helical" evidence="11">
    <location>
        <begin position="300"/>
        <end position="320"/>
    </location>
</feature>
<feature type="coiled-coil region" evidence="10">
    <location>
        <begin position="436"/>
        <end position="464"/>
    </location>
</feature>
<dbReference type="SMART" id="SM00388">
    <property type="entry name" value="HisKA"/>
    <property type="match status" value="1"/>
</dbReference>
<keyword evidence="6" id="KW-0547">Nucleotide-binding</keyword>
<dbReference type="EMBL" id="JASKHM010000003">
    <property type="protein sequence ID" value="MEQ4482160.1"/>
    <property type="molecule type" value="Genomic_DNA"/>
</dbReference>
<feature type="transmembrane region" description="Helical" evidence="11">
    <location>
        <begin position="12"/>
        <end position="30"/>
    </location>
</feature>
<feature type="domain" description="Histidine kinase" evidence="12">
    <location>
        <begin position="463"/>
        <end position="680"/>
    </location>
</feature>
<keyword evidence="11" id="KW-1133">Transmembrane helix</keyword>
<accession>A0ABV1KQ16</accession>
<keyword evidence="10" id="KW-0175">Coiled coil</keyword>
<proteinExistence type="predicted"/>
<evidence type="ECO:0000256" key="11">
    <source>
        <dbReference type="SAM" id="Phobius"/>
    </source>
</evidence>
<evidence type="ECO:0000256" key="4">
    <source>
        <dbReference type="ARBA" id="ARBA00022553"/>
    </source>
</evidence>
<feature type="transmembrane region" description="Helical" evidence="11">
    <location>
        <begin position="265"/>
        <end position="288"/>
    </location>
</feature>
<name>A0ABV1KQ16_9BACL</name>
<dbReference type="PANTHER" id="PTHR42878:SF7">
    <property type="entry name" value="SENSOR HISTIDINE KINASE GLRK"/>
    <property type="match status" value="1"/>
</dbReference>
<dbReference type="PROSITE" id="PS50109">
    <property type="entry name" value="HIS_KIN"/>
    <property type="match status" value="1"/>
</dbReference>
<dbReference type="InterPro" id="IPR005467">
    <property type="entry name" value="His_kinase_dom"/>
</dbReference>
<evidence type="ECO:0000256" key="5">
    <source>
        <dbReference type="ARBA" id="ARBA00022679"/>
    </source>
</evidence>
<dbReference type="Proteomes" id="UP001493487">
    <property type="component" value="Unassembled WGS sequence"/>
</dbReference>
<feature type="transmembrane region" description="Helical" evidence="11">
    <location>
        <begin position="355"/>
        <end position="375"/>
    </location>
</feature>
<evidence type="ECO:0000256" key="6">
    <source>
        <dbReference type="ARBA" id="ARBA00022741"/>
    </source>
</evidence>
<dbReference type="InterPro" id="IPR003594">
    <property type="entry name" value="HATPase_dom"/>
</dbReference>
<dbReference type="Gene3D" id="3.30.565.10">
    <property type="entry name" value="Histidine kinase-like ATPase, C-terminal domain"/>
    <property type="match status" value="1"/>
</dbReference>
<dbReference type="RefSeq" id="WP_232185174.1">
    <property type="nucleotide sequence ID" value="NZ_JAIOAP010000004.1"/>
</dbReference>
<organism evidence="13 14">
    <name type="scientific">Cohnella silvisoli</name>
    <dbReference type="NCBI Taxonomy" id="2873699"/>
    <lineage>
        <taxon>Bacteria</taxon>
        <taxon>Bacillati</taxon>
        <taxon>Bacillota</taxon>
        <taxon>Bacilli</taxon>
        <taxon>Bacillales</taxon>
        <taxon>Paenibacillaceae</taxon>
        <taxon>Cohnella</taxon>
    </lineage>
</organism>
<dbReference type="CDD" id="cd00082">
    <property type="entry name" value="HisKA"/>
    <property type="match status" value="1"/>
</dbReference>
<dbReference type="SUPFAM" id="SSF47384">
    <property type="entry name" value="Homodimeric domain of signal transducing histidine kinase"/>
    <property type="match status" value="1"/>
</dbReference>
<evidence type="ECO:0000256" key="7">
    <source>
        <dbReference type="ARBA" id="ARBA00022777"/>
    </source>
</evidence>
<keyword evidence="7 13" id="KW-0418">Kinase</keyword>
<dbReference type="GO" id="GO:0016301">
    <property type="term" value="F:kinase activity"/>
    <property type="evidence" value="ECO:0007669"/>
    <property type="project" value="UniProtKB-KW"/>
</dbReference>
<feature type="transmembrane region" description="Helical" evidence="11">
    <location>
        <begin position="224"/>
        <end position="245"/>
    </location>
</feature>
<evidence type="ECO:0000256" key="8">
    <source>
        <dbReference type="ARBA" id="ARBA00022840"/>
    </source>
</evidence>
<dbReference type="InterPro" id="IPR011622">
    <property type="entry name" value="7TMR_DISM_rcpt_extracell_dom2"/>
</dbReference>
<keyword evidence="14" id="KW-1185">Reference proteome</keyword>
<dbReference type="Gene3D" id="2.60.40.2380">
    <property type="match status" value="1"/>
</dbReference>
<dbReference type="SMART" id="SM00387">
    <property type="entry name" value="HATPase_c"/>
    <property type="match status" value="1"/>
</dbReference>
<dbReference type="Gene3D" id="1.10.287.130">
    <property type="match status" value="1"/>
</dbReference>